<keyword evidence="3 13" id="KW-0812">Transmembrane</keyword>
<feature type="repeat" description="FG-GAP" evidence="12">
    <location>
        <begin position="423"/>
        <end position="483"/>
    </location>
</feature>
<reference evidence="17 18" key="1">
    <citation type="submission" date="2023-09" db="EMBL/GenBank/DDBJ databases">
        <title>Nesidiocoris tenuis whole genome shotgun sequence.</title>
        <authorList>
            <person name="Shibata T."/>
            <person name="Shimoda M."/>
            <person name="Kobayashi T."/>
            <person name="Uehara T."/>
        </authorList>
    </citation>
    <scope>NUCLEOTIDE SEQUENCE [LARGE SCALE GENOMIC DNA]</scope>
    <source>
        <strain evidence="17 18">Japan</strain>
    </source>
</reference>
<dbReference type="InterPro" id="IPR048286">
    <property type="entry name" value="Integrin_alpha_Ig-like_3"/>
</dbReference>
<comment type="subcellular location">
    <subcellularLocation>
        <location evidence="1 13">Membrane</location>
        <topology evidence="1 13">Single-pass type I membrane protein</topology>
    </subcellularLocation>
</comment>
<keyword evidence="7 13" id="KW-1133">Transmembrane helix</keyword>
<evidence type="ECO:0000259" key="16">
    <source>
        <dbReference type="Pfam" id="PF20806"/>
    </source>
</evidence>
<evidence type="ECO:0000256" key="13">
    <source>
        <dbReference type="RuleBase" id="RU003762"/>
    </source>
</evidence>
<feature type="repeat" description="FG-GAP" evidence="12">
    <location>
        <begin position="302"/>
        <end position="361"/>
    </location>
</feature>
<dbReference type="Gene3D" id="2.60.40.1460">
    <property type="entry name" value="Integrin domains. Chain A, domain 2"/>
    <property type="match status" value="1"/>
</dbReference>
<dbReference type="InterPro" id="IPR013519">
    <property type="entry name" value="Int_alpha_beta-p"/>
</dbReference>
<evidence type="ECO:0000256" key="7">
    <source>
        <dbReference type="ARBA" id="ARBA00022989"/>
    </source>
</evidence>
<dbReference type="EMBL" id="AP028915">
    <property type="protein sequence ID" value="BES96704.1"/>
    <property type="molecule type" value="Genomic_DNA"/>
</dbReference>
<evidence type="ECO:0000256" key="6">
    <source>
        <dbReference type="ARBA" id="ARBA00022889"/>
    </source>
</evidence>
<evidence type="ECO:0000256" key="2">
    <source>
        <dbReference type="ARBA" id="ARBA00008054"/>
    </source>
</evidence>
<gene>
    <name evidence="17" type="ORF">NTJ_09513</name>
</gene>
<dbReference type="PANTHER" id="PTHR23220">
    <property type="entry name" value="INTEGRIN ALPHA"/>
    <property type="match status" value="1"/>
</dbReference>
<evidence type="ECO:0000256" key="9">
    <source>
        <dbReference type="ARBA" id="ARBA00023136"/>
    </source>
</evidence>
<dbReference type="InterPro" id="IPR048285">
    <property type="entry name" value="Integrin_alpha_Ig-like_2"/>
</dbReference>
<comment type="similarity">
    <text evidence="2 13">Belongs to the integrin alpha chain family.</text>
</comment>
<dbReference type="InterPro" id="IPR032695">
    <property type="entry name" value="Integrin_dom_sf"/>
</dbReference>
<dbReference type="PROSITE" id="PS51470">
    <property type="entry name" value="FG_GAP"/>
    <property type="match status" value="4"/>
</dbReference>
<evidence type="ECO:0000313" key="17">
    <source>
        <dbReference type="EMBL" id="BES96704.1"/>
    </source>
</evidence>
<sequence>MSGFRICLTLISVLLCSLDVNCFNFDARLPIIKRGGHGTYFGFSVAEHIISQDKASVSLEDSWLLIGAPLDQNAQPNTNRSGALWQCPLTTLHTDCRQVITDGKRDADGNYDTYIDNDNLIPPQKDELKDGQWLGVTVRTQGQGGKVLVCAHRYIRQAPDYRWGRGLCYTLTNQLELDEAVEPCKGRPTDRAHEQYGYCQAGTSGLLMEDNAVIGAPGPYTWRGAIYVQEVSDDFLGRDKTMYYSPHIDDQSPVDKYSYLGMAVTAANFFGNGIVYAAGAPRSNGTGQVILFTKKTAVTTMSTHMVLTGDMYTSNFGYELATADVNGDRLPDLIVGAPNYFDKTQGGAIYVYLNSKSPCTLTCSPPLKITGQPESRYGIAITNLGDINKDGYDDIAVGAPYDGQGAIYVYLGSKNGTIPEPSQVIRGEDYNIETFGYSLSGGVDLDFNGYPDLLVGAFESSAAVLLRTRPIIWITTNVGPQNALRKIDPTSRLCSNKDLACFKFQACVSIQSILEGRILKAGSKGLTLNCTLQADITRRLPRVFIDAGEASALNKPSIVHSTITLDIDPVTHELRPYCHNHTVYIKEDTKDIQTAISMRLSYSIVQEAPKSLKPGSPLPRMDNYPILNQQQADKVFQATFLKDCGENDICESQLNIDANLDLPKSRSKDKLDTNRYDLMLGEYREIQLNVTVDNVLESAYEAELHIVHAPALSYIATVKGRCERFPEKMLVVCPLGNPLRRNRSVNILLRFEPLREVDDVSEVKFSLKAVTTSNIVEPQNEVILVANVIRKANLKLRGSVRPEEVLYGGQVRGESEMKYKDQPGTRIRHTYEVVNEGPWHVNNLELHIEWPFQVANNKHLGKWLLYMDEEPSVEAEEGGVCDTSEGQVNPLQLRDRHSLIASDFPPLNSTSTMSSSSPSALRRSRRDVEMILKKGPDNIVHMNCRARTAKCFKFRCIVYKLQKKQSATVTVKARLWNSTLVEDYPRVKAVHIASHAKLFIPNPTVVVTSQPFDTQASAVTIAKPGGSIEQQATEAVPLWMILVAVVAGLLLLLLIAILFWKCGFFKRTRPDPTLSGNLEKHTDDFHDY</sequence>
<keyword evidence="18" id="KW-1185">Reference proteome</keyword>
<protein>
    <submittedName>
        <fullName evidence="17">Integrin</fullName>
    </submittedName>
</protein>
<keyword evidence="8 13" id="KW-0401">Integrin</keyword>
<evidence type="ECO:0000256" key="5">
    <source>
        <dbReference type="ARBA" id="ARBA00022737"/>
    </source>
</evidence>
<dbReference type="Pfam" id="PF20806">
    <property type="entry name" value="Integrin_A_Ig_3"/>
    <property type="match status" value="1"/>
</dbReference>
<keyword evidence="6 13" id="KW-0130">Cell adhesion</keyword>
<dbReference type="Proteomes" id="UP001307889">
    <property type="component" value="Chromosome 7"/>
</dbReference>
<dbReference type="Gene3D" id="2.60.40.1510">
    <property type="entry name" value="ntegrin, alpha v. Chain A, domain 3"/>
    <property type="match status" value="1"/>
</dbReference>
<dbReference type="Gene3D" id="2.130.10.130">
    <property type="entry name" value="Integrin alpha, N-terminal"/>
    <property type="match status" value="1"/>
</dbReference>
<dbReference type="InterPro" id="IPR013649">
    <property type="entry name" value="Integrin_alpha_Ig-like_1"/>
</dbReference>
<dbReference type="SMART" id="SM00191">
    <property type="entry name" value="Int_alpha"/>
    <property type="match status" value="5"/>
</dbReference>
<dbReference type="Pfam" id="PF20805">
    <property type="entry name" value="Integrin_A_Ig_2"/>
    <property type="match status" value="1"/>
</dbReference>
<evidence type="ECO:0000256" key="10">
    <source>
        <dbReference type="ARBA" id="ARBA00023170"/>
    </source>
</evidence>
<dbReference type="Pfam" id="PF01839">
    <property type="entry name" value="FG-GAP"/>
    <property type="match status" value="2"/>
</dbReference>
<dbReference type="InterPro" id="IPR028994">
    <property type="entry name" value="Integrin_alpha_N"/>
</dbReference>
<evidence type="ECO:0000256" key="3">
    <source>
        <dbReference type="ARBA" id="ARBA00022692"/>
    </source>
</evidence>
<evidence type="ECO:0000256" key="12">
    <source>
        <dbReference type="PROSITE-ProRule" id="PRU00803"/>
    </source>
</evidence>
<feature type="signal peptide" evidence="13">
    <location>
        <begin position="1"/>
        <end position="22"/>
    </location>
</feature>
<dbReference type="InterPro" id="IPR013517">
    <property type="entry name" value="FG-GAP"/>
</dbReference>
<dbReference type="PRINTS" id="PR01185">
    <property type="entry name" value="INTEGRINA"/>
</dbReference>
<evidence type="ECO:0000256" key="1">
    <source>
        <dbReference type="ARBA" id="ARBA00004479"/>
    </source>
</evidence>
<evidence type="ECO:0000259" key="14">
    <source>
        <dbReference type="Pfam" id="PF08441"/>
    </source>
</evidence>
<dbReference type="SUPFAM" id="SSF69179">
    <property type="entry name" value="Integrin domains"/>
    <property type="match status" value="3"/>
</dbReference>
<dbReference type="GO" id="GO:0007229">
    <property type="term" value="P:integrin-mediated signaling pathway"/>
    <property type="evidence" value="ECO:0007669"/>
    <property type="project" value="UniProtKB-KW"/>
</dbReference>
<keyword evidence="11" id="KW-0325">Glycoprotein</keyword>
<feature type="repeat" description="FG-GAP" evidence="12">
    <location>
        <begin position="27"/>
        <end position="96"/>
    </location>
</feature>
<dbReference type="Gene3D" id="1.20.5.930">
    <property type="entry name" value="Bicelle-embedded integrin alpha(iib) transmembrane segment"/>
    <property type="match status" value="1"/>
</dbReference>
<keyword evidence="9 13" id="KW-0472">Membrane</keyword>
<feature type="domain" description="Integrin alpha first immunoglubulin-like" evidence="14">
    <location>
        <begin position="468"/>
        <end position="643"/>
    </location>
</feature>
<organism evidence="17 18">
    <name type="scientific">Nesidiocoris tenuis</name>
    <dbReference type="NCBI Taxonomy" id="355587"/>
    <lineage>
        <taxon>Eukaryota</taxon>
        <taxon>Metazoa</taxon>
        <taxon>Ecdysozoa</taxon>
        <taxon>Arthropoda</taxon>
        <taxon>Hexapoda</taxon>
        <taxon>Insecta</taxon>
        <taxon>Pterygota</taxon>
        <taxon>Neoptera</taxon>
        <taxon>Paraneoptera</taxon>
        <taxon>Hemiptera</taxon>
        <taxon>Heteroptera</taxon>
        <taxon>Panheteroptera</taxon>
        <taxon>Cimicomorpha</taxon>
        <taxon>Miridae</taxon>
        <taxon>Dicyphina</taxon>
        <taxon>Nesidiocoris</taxon>
    </lineage>
</organism>
<feature type="repeat" description="FG-GAP" evidence="12">
    <location>
        <begin position="364"/>
        <end position="419"/>
    </location>
</feature>
<accession>A0ABN7AZF2</accession>
<dbReference type="InterPro" id="IPR018184">
    <property type="entry name" value="Integrin_alpha_C_CS"/>
</dbReference>
<feature type="domain" description="Integrin alpha third immunoglobulin-like" evidence="16">
    <location>
        <begin position="794"/>
        <end position="1009"/>
    </location>
</feature>
<dbReference type="InterPro" id="IPR000413">
    <property type="entry name" value="Integrin_alpha"/>
</dbReference>
<evidence type="ECO:0000259" key="15">
    <source>
        <dbReference type="Pfam" id="PF20805"/>
    </source>
</evidence>
<evidence type="ECO:0000256" key="8">
    <source>
        <dbReference type="ARBA" id="ARBA00023037"/>
    </source>
</evidence>
<evidence type="ECO:0000256" key="4">
    <source>
        <dbReference type="ARBA" id="ARBA00022729"/>
    </source>
</evidence>
<evidence type="ECO:0000256" key="11">
    <source>
        <dbReference type="ARBA" id="ARBA00023180"/>
    </source>
</evidence>
<name>A0ABN7AZF2_9HEMI</name>
<dbReference type="Pfam" id="PF08441">
    <property type="entry name" value="Integrin_A_Ig_1"/>
    <property type="match status" value="1"/>
</dbReference>
<feature type="domain" description="Integrin alpha second immunoglobulin-like" evidence="15">
    <location>
        <begin position="644"/>
        <end position="787"/>
    </location>
</feature>
<keyword evidence="10 13" id="KW-0675">Receptor</keyword>
<keyword evidence="5" id="KW-0677">Repeat</keyword>
<keyword evidence="4 13" id="KW-0732">Signal</keyword>
<dbReference type="PROSITE" id="PS00242">
    <property type="entry name" value="INTEGRIN_ALPHA"/>
    <property type="match status" value="1"/>
</dbReference>
<feature type="chain" id="PRO_5044986722" evidence="13">
    <location>
        <begin position="23"/>
        <end position="1088"/>
    </location>
</feature>
<evidence type="ECO:0000313" key="18">
    <source>
        <dbReference type="Proteomes" id="UP001307889"/>
    </source>
</evidence>
<dbReference type="SUPFAM" id="SSF69318">
    <property type="entry name" value="Integrin alpha N-terminal domain"/>
    <property type="match status" value="1"/>
</dbReference>
<dbReference type="Gene3D" id="2.60.40.1530">
    <property type="entry name" value="ntegrin, alpha v. Chain A, domain 4"/>
    <property type="match status" value="1"/>
</dbReference>
<proteinExistence type="inferred from homology"/>
<feature type="transmembrane region" description="Helical" evidence="13">
    <location>
        <begin position="1038"/>
        <end position="1060"/>
    </location>
</feature>
<dbReference type="PANTHER" id="PTHR23220:SF122">
    <property type="entry name" value="INTEGRIN ALPHA-PS1"/>
    <property type="match status" value="1"/>
</dbReference>